<dbReference type="GO" id="GO:0008295">
    <property type="term" value="P:spermidine biosynthetic process"/>
    <property type="evidence" value="ECO:0007669"/>
    <property type="project" value="UniProtKB-KW"/>
</dbReference>
<dbReference type="GO" id="GO:0004014">
    <property type="term" value="F:adenosylmethionine decarboxylase activity"/>
    <property type="evidence" value="ECO:0007669"/>
    <property type="project" value="InterPro"/>
</dbReference>
<reference evidence="10 11" key="1">
    <citation type="submission" date="2019-03" db="EMBL/GenBank/DDBJ databases">
        <title>Ramlibacter henchirensis DSM 14656, whole genome shotgun sequence.</title>
        <authorList>
            <person name="Zhang X."/>
            <person name="Feng G."/>
            <person name="Zhu H."/>
        </authorList>
    </citation>
    <scope>NUCLEOTIDE SEQUENCE [LARGE SCALE GENOMIC DNA]</scope>
    <source>
        <strain evidence="10 11">DSM 14656</strain>
    </source>
</reference>
<keyword evidence="3" id="KW-0068">Autocatalytic cleavage</keyword>
<evidence type="ECO:0000256" key="7">
    <source>
        <dbReference type="ARBA" id="ARBA00023239"/>
    </source>
</evidence>
<evidence type="ECO:0000256" key="8">
    <source>
        <dbReference type="ARBA" id="ARBA00023270"/>
    </source>
</evidence>
<protein>
    <submittedName>
        <fullName evidence="10">S-adenosylmethionine decarboxylase proenzyme</fullName>
    </submittedName>
</protein>
<evidence type="ECO:0000256" key="1">
    <source>
        <dbReference type="ARBA" id="ARBA00001928"/>
    </source>
</evidence>
<dbReference type="OrthoDB" id="9793120at2"/>
<dbReference type="PANTHER" id="PTHR33866">
    <property type="entry name" value="S-ADENOSYLMETHIONINE DECARBOXYLASE PROENZYME"/>
    <property type="match status" value="1"/>
</dbReference>
<keyword evidence="11" id="KW-1185">Reference proteome</keyword>
<accession>A0A4Z0C9Q1</accession>
<proteinExistence type="predicted"/>
<dbReference type="EMBL" id="SMLM01000001">
    <property type="protein sequence ID" value="TFZ06809.1"/>
    <property type="molecule type" value="Genomic_DNA"/>
</dbReference>
<dbReference type="AlphaFoldDB" id="A0A4Z0C9Q1"/>
<dbReference type="SUPFAM" id="SSF56276">
    <property type="entry name" value="S-adenosylmethionine decarboxylase"/>
    <property type="match status" value="1"/>
</dbReference>
<dbReference type="Pfam" id="PF02675">
    <property type="entry name" value="AdoMet_dc"/>
    <property type="match status" value="1"/>
</dbReference>
<keyword evidence="4" id="KW-0745">Spermidine biosynthesis</keyword>
<keyword evidence="9" id="KW-0670">Pyruvate</keyword>
<evidence type="ECO:0000256" key="5">
    <source>
        <dbReference type="ARBA" id="ARBA00023115"/>
    </source>
</evidence>
<evidence type="ECO:0000256" key="2">
    <source>
        <dbReference type="ARBA" id="ARBA00022793"/>
    </source>
</evidence>
<evidence type="ECO:0000313" key="11">
    <source>
        <dbReference type="Proteomes" id="UP000298180"/>
    </source>
</evidence>
<keyword evidence="5" id="KW-0620">Polyamine biosynthesis</keyword>
<evidence type="ECO:0000256" key="6">
    <source>
        <dbReference type="ARBA" id="ARBA00023145"/>
    </source>
</evidence>
<dbReference type="Proteomes" id="UP000298180">
    <property type="component" value="Unassembled WGS sequence"/>
</dbReference>
<dbReference type="GO" id="GO:0005829">
    <property type="term" value="C:cytosol"/>
    <property type="evidence" value="ECO:0007669"/>
    <property type="project" value="TreeGrafter"/>
</dbReference>
<evidence type="ECO:0000256" key="3">
    <source>
        <dbReference type="ARBA" id="ARBA00022813"/>
    </source>
</evidence>
<dbReference type="RefSeq" id="WP_135262896.1">
    <property type="nucleotide sequence ID" value="NZ_SMLM01000001.1"/>
</dbReference>
<dbReference type="InterPro" id="IPR003826">
    <property type="entry name" value="AdoMetDC_fam_prok"/>
</dbReference>
<evidence type="ECO:0000256" key="4">
    <source>
        <dbReference type="ARBA" id="ARBA00023066"/>
    </source>
</evidence>
<comment type="caution">
    <text evidence="10">The sequence shown here is derived from an EMBL/GenBank/DDBJ whole genome shotgun (WGS) entry which is preliminary data.</text>
</comment>
<keyword evidence="8" id="KW-0704">Schiff base</keyword>
<sequence length="120" mass="13215">MRGLHLTADLYQCRCDEQWLTDAQQLGAWSCQAAEAVGLAVERAMFHVDEGGGASAALLLSGSHVCLHTWPQQRGVTVDVCLAHAQEDFSAKARGLMFALVQRFQPEWTEQRSLDRGDGE</sequence>
<keyword evidence="2" id="KW-0210">Decarboxylase</keyword>
<keyword evidence="6" id="KW-0865">Zymogen</keyword>
<dbReference type="Gene3D" id="3.60.90.10">
    <property type="entry name" value="S-adenosylmethionine decarboxylase"/>
    <property type="match status" value="1"/>
</dbReference>
<gene>
    <name evidence="10" type="ORF">EZ313_09355</name>
</gene>
<evidence type="ECO:0000256" key="9">
    <source>
        <dbReference type="ARBA" id="ARBA00023317"/>
    </source>
</evidence>
<name>A0A4Z0C9Q1_9BURK</name>
<keyword evidence="7" id="KW-0456">Lyase</keyword>
<evidence type="ECO:0000313" key="10">
    <source>
        <dbReference type="EMBL" id="TFZ06809.1"/>
    </source>
</evidence>
<dbReference type="InterPro" id="IPR016067">
    <property type="entry name" value="S-AdoMet_deCO2ase_core"/>
</dbReference>
<dbReference type="PANTHER" id="PTHR33866:SF2">
    <property type="entry name" value="S-ADENOSYLMETHIONINE DECARBOXYLASE PROENZYME"/>
    <property type="match status" value="1"/>
</dbReference>
<comment type="cofactor">
    <cofactor evidence="1">
        <name>pyruvate</name>
        <dbReference type="ChEBI" id="CHEBI:15361"/>
    </cofactor>
</comment>
<organism evidence="10 11">
    <name type="scientific">Ramlibacter henchirensis</name>
    <dbReference type="NCBI Taxonomy" id="204072"/>
    <lineage>
        <taxon>Bacteria</taxon>
        <taxon>Pseudomonadati</taxon>
        <taxon>Pseudomonadota</taxon>
        <taxon>Betaproteobacteria</taxon>
        <taxon>Burkholderiales</taxon>
        <taxon>Comamonadaceae</taxon>
        <taxon>Ramlibacter</taxon>
    </lineage>
</organism>